<comment type="caution">
    <text evidence="3">The sequence shown here is derived from an EMBL/GenBank/DDBJ whole genome shotgun (WGS) entry which is preliminary data.</text>
</comment>
<protein>
    <recommendedName>
        <fullName evidence="2">Lipid/polyisoprenoid-binding YceI-like domain-containing protein</fullName>
    </recommendedName>
</protein>
<feature type="chain" id="PRO_5015494722" description="Lipid/polyisoprenoid-binding YceI-like domain-containing protein" evidence="1">
    <location>
        <begin position="22"/>
        <end position="207"/>
    </location>
</feature>
<keyword evidence="1" id="KW-0732">Signal</keyword>
<gene>
    <name evidence="3" type="ORF">CLG96_13245</name>
</gene>
<dbReference type="Gene3D" id="2.40.128.110">
    <property type="entry name" value="Lipid/polyisoprenoid-binding, YceI-like"/>
    <property type="match status" value="1"/>
</dbReference>
<feature type="domain" description="Lipid/polyisoprenoid-binding YceI-like" evidence="2">
    <location>
        <begin position="41"/>
        <end position="204"/>
    </location>
</feature>
<proteinExistence type="predicted"/>
<dbReference type="PANTHER" id="PTHR34406:SF1">
    <property type="entry name" value="PROTEIN YCEI"/>
    <property type="match status" value="1"/>
</dbReference>
<dbReference type="SUPFAM" id="SSF101874">
    <property type="entry name" value="YceI-like"/>
    <property type="match status" value="1"/>
</dbReference>
<accession>A0A2T5FWE5</accession>
<dbReference type="InterPro" id="IPR007372">
    <property type="entry name" value="Lipid/polyisoprenoid-bd_YceI"/>
</dbReference>
<sequence>MRNLLIAAALATTAVAIPVIAQNMPTEAPGKADPALVKAGTYSIDPSHAQIGFTVRHFGFNDYFGLFGSPKGTLTLDPANPAKAAVSVEIPLSAIATSSEGLTTHLKKPEFFDVEKFPTATFKSTSVAVSGTSAKIAGTLTIKGVTKPVTLDAQFVGAGTNPFNKKDTIGFSATTKLKRSDFGVSYGIPLVTDEVDLKISVAFEKQA</sequence>
<evidence type="ECO:0000256" key="1">
    <source>
        <dbReference type="SAM" id="SignalP"/>
    </source>
</evidence>
<dbReference type="OrthoDB" id="9811006at2"/>
<dbReference type="Proteomes" id="UP000244162">
    <property type="component" value="Unassembled WGS sequence"/>
</dbReference>
<dbReference type="EMBL" id="NWBU01000010">
    <property type="protein sequence ID" value="PTQ10096.1"/>
    <property type="molecule type" value="Genomic_DNA"/>
</dbReference>
<dbReference type="RefSeq" id="WP_107968444.1">
    <property type="nucleotide sequence ID" value="NZ_NWBU01000010.1"/>
</dbReference>
<dbReference type="InterPro" id="IPR036761">
    <property type="entry name" value="TTHA0802/YceI-like_sf"/>
</dbReference>
<evidence type="ECO:0000259" key="2">
    <source>
        <dbReference type="SMART" id="SM00867"/>
    </source>
</evidence>
<keyword evidence="4" id="KW-1185">Reference proteome</keyword>
<dbReference type="Pfam" id="PF04264">
    <property type="entry name" value="YceI"/>
    <property type="match status" value="1"/>
</dbReference>
<dbReference type="PANTHER" id="PTHR34406">
    <property type="entry name" value="PROTEIN YCEI"/>
    <property type="match status" value="1"/>
</dbReference>
<organism evidence="3 4">
    <name type="scientific">Sphingomonas oleivorans</name>
    <dbReference type="NCBI Taxonomy" id="1735121"/>
    <lineage>
        <taxon>Bacteria</taxon>
        <taxon>Pseudomonadati</taxon>
        <taxon>Pseudomonadota</taxon>
        <taxon>Alphaproteobacteria</taxon>
        <taxon>Sphingomonadales</taxon>
        <taxon>Sphingomonadaceae</taxon>
        <taxon>Sphingomonas</taxon>
    </lineage>
</organism>
<evidence type="ECO:0000313" key="4">
    <source>
        <dbReference type="Proteomes" id="UP000244162"/>
    </source>
</evidence>
<feature type="signal peptide" evidence="1">
    <location>
        <begin position="1"/>
        <end position="21"/>
    </location>
</feature>
<dbReference type="SMART" id="SM00867">
    <property type="entry name" value="YceI"/>
    <property type="match status" value="1"/>
</dbReference>
<name>A0A2T5FWE5_9SPHN</name>
<reference evidence="3 4" key="1">
    <citation type="submission" date="2017-09" db="EMBL/GenBank/DDBJ databases">
        <title>Sphingomonas panjinensis sp.nov., isolated from oil-contaminated soil.</title>
        <authorList>
            <person name="Wang L."/>
            <person name="Chen L."/>
        </authorList>
    </citation>
    <scope>NUCLEOTIDE SEQUENCE [LARGE SCALE GENOMIC DNA]</scope>
    <source>
        <strain evidence="3 4">FW-11</strain>
    </source>
</reference>
<dbReference type="AlphaFoldDB" id="A0A2T5FWE5"/>
<evidence type="ECO:0000313" key="3">
    <source>
        <dbReference type="EMBL" id="PTQ10096.1"/>
    </source>
</evidence>